<evidence type="ECO:0000256" key="2">
    <source>
        <dbReference type="ARBA" id="ARBA00022448"/>
    </source>
</evidence>
<feature type="transmembrane region" description="Helical" evidence="7">
    <location>
        <begin position="12"/>
        <end position="34"/>
    </location>
</feature>
<dbReference type="InterPro" id="IPR051393">
    <property type="entry name" value="ABC_transporter_permease"/>
</dbReference>
<proteinExistence type="inferred from homology"/>
<dbReference type="Pfam" id="PF00528">
    <property type="entry name" value="BPD_transp_1"/>
    <property type="match status" value="1"/>
</dbReference>
<dbReference type="EMBL" id="CP006986">
    <property type="protein sequence ID" value="AIC27908.1"/>
    <property type="molecule type" value="Genomic_DNA"/>
</dbReference>
<evidence type="ECO:0000256" key="5">
    <source>
        <dbReference type="ARBA" id="ARBA00022989"/>
    </source>
</evidence>
<feature type="transmembrane region" description="Helical" evidence="7">
    <location>
        <begin position="155"/>
        <end position="178"/>
    </location>
</feature>
<dbReference type="SUPFAM" id="SSF161098">
    <property type="entry name" value="MetI-like"/>
    <property type="match status" value="1"/>
</dbReference>
<gene>
    <name evidence="9" type="ORF">IE4771_CH02810</name>
</gene>
<dbReference type="GO" id="GO:0005886">
    <property type="term" value="C:plasma membrane"/>
    <property type="evidence" value="ECO:0007669"/>
    <property type="project" value="UniProtKB-SubCell"/>
</dbReference>
<dbReference type="InterPro" id="IPR035906">
    <property type="entry name" value="MetI-like_sf"/>
</dbReference>
<organism evidence="9 10">
    <name type="scientific">Rhizobium etli bv. mimosae str. IE4771</name>
    <dbReference type="NCBI Taxonomy" id="1432050"/>
    <lineage>
        <taxon>Bacteria</taxon>
        <taxon>Pseudomonadati</taxon>
        <taxon>Pseudomonadota</taxon>
        <taxon>Alphaproteobacteria</taxon>
        <taxon>Hyphomicrobiales</taxon>
        <taxon>Rhizobiaceae</taxon>
        <taxon>Rhizobium/Agrobacterium group</taxon>
        <taxon>Rhizobium</taxon>
    </lineage>
</organism>
<reference evidence="9 10" key="1">
    <citation type="submission" date="2013-12" db="EMBL/GenBank/DDBJ databases">
        <title>Complete genome sequence of Rhizobium etli bv. mimosae IE4771.</title>
        <authorList>
            <person name="Bustos P."/>
            <person name="Santamaria R.I."/>
            <person name="Lozano L."/>
            <person name="Ormeno-Orrillo E."/>
            <person name="Rogel M.A."/>
            <person name="Romero D."/>
            <person name="Cevallos M.A."/>
            <person name="Martinez-Romero E."/>
            <person name="Gonzalez V."/>
        </authorList>
    </citation>
    <scope>NUCLEOTIDE SEQUENCE [LARGE SCALE GENOMIC DNA]</scope>
    <source>
        <strain evidence="9 10">IE4771</strain>
    </source>
</reference>
<protein>
    <submittedName>
        <fullName evidence="9">Sugar ABC transporter permease protein</fullName>
    </submittedName>
</protein>
<keyword evidence="6 7" id="KW-0472">Membrane</keyword>
<dbReference type="HOGENOM" id="CLU_016047_0_0_5"/>
<evidence type="ECO:0000256" key="3">
    <source>
        <dbReference type="ARBA" id="ARBA00022475"/>
    </source>
</evidence>
<dbReference type="Proteomes" id="UP000027180">
    <property type="component" value="Chromosome"/>
</dbReference>
<accession>A0A060HY76</accession>
<comment type="subcellular location">
    <subcellularLocation>
        <location evidence="1 7">Cell membrane</location>
        <topology evidence="1 7">Multi-pass membrane protein</topology>
    </subcellularLocation>
</comment>
<dbReference type="PANTHER" id="PTHR30193:SF42">
    <property type="entry name" value="ABC TRANSPORTER PERMEASE PROTEIN"/>
    <property type="match status" value="1"/>
</dbReference>
<evidence type="ECO:0000259" key="8">
    <source>
        <dbReference type="PROSITE" id="PS50928"/>
    </source>
</evidence>
<sequence>MQTLWRRQRWWLTPTLLIAPGIALFFTVILLSAVRSVWISFHEWDGFGEMVWIGLGNYIELYSDPQFYVSLKNNLIWLVMFMAAPPVGLAIALLVNQKIAGMRFLKSLFFIPLVLASVTVGVVFTWVYTPEFGLLALIFRAFGAVAPAVLSDEHFVTFAIVIAALWPQITFCMVLYLAGLNNLSEELIGAGRVDGARGWNMLRHIVLPQLTQVTFIAIAVTVVGALRSFDMISVMTSGGPFGSSSVLAYQMYEQSIFSYRFGYGAAIASVLFVIMAVFIAWYLTHIIRSEERGG</sequence>
<keyword evidence="4 7" id="KW-0812">Transmembrane</keyword>
<comment type="similarity">
    <text evidence="7">Belongs to the binding-protein-dependent transport system permease family.</text>
</comment>
<evidence type="ECO:0000256" key="1">
    <source>
        <dbReference type="ARBA" id="ARBA00004651"/>
    </source>
</evidence>
<feature type="transmembrane region" description="Helical" evidence="7">
    <location>
        <begin position="205"/>
        <end position="226"/>
    </location>
</feature>
<dbReference type="KEGG" id="rei:IE4771_CH02810"/>
<dbReference type="PROSITE" id="PS50928">
    <property type="entry name" value="ABC_TM1"/>
    <property type="match status" value="1"/>
</dbReference>
<dbReference type="RefSeq" id="WP_038689748.1">
    <property type="nucleotide sequence ID" value="NZ_CP006986.1"/>
</dbReference>
<dbReference type="OrthoDB" id="9805108at2"/>
<feature type="domain" description="ABC transmembrane type-1" evidence="8">
    <location>
        <begin position="70"/>
        <end position="284"/>
    </location>
</feature>
<evidence type="ECO:0000256" key="7">
    <source>
        <dbReference type="RuleBase" id="RU363032"/>
    </source>
</evidence>
<feature type="transmembrane region" description="Helical" evidence="7">
    <location>
        <begin position="132"/>
        <end position="150"/>
    </location>
</feature>
<feature type="transmembrane region" description="Helical" evidence="7">
    <location>
        <begin position="75"/>
        <end position="95"/>
    </location>
</feature>
<evidence type="ECO:0000256" key="4">
    <source>
        <dbReference type="ARBA" id="ARBA00022692"/>
    </source>
</evidence>
<dbReference type="GO" id="GO:0055085">
    <property type="term" value="P:transmembrane transport"/>
    <property type="evidence" value="ECO:0007669"/>
    <property type="project" value="InterPro"/>
</dbReference>
<dbReference type="Gene3D" id="1.10.3720.10">
    <property type="entry name" value="MetI-like"/>
    <property type="match status" value="1"/>
</dbReference>
<dbReference type="InterPro" id="IPR000515">
    <property type="entry name" value="MetI-like"/>
</dbReference>
<name>A0A060HY76_RHIET</name>
<evidence type="ECO:0000313" key="10">
    <source>
        <dbReference type="Proteomes" id="UP000027180"/>
    </source>
</evidence>
<evidence type="ECO:0000256" key="6">
    <source>
        <dbReference type="ARBA" id="ARBA00023136"/>
    </source>
</evidence>
<dbReference type="PANTHER" id="PTHR30193">
    <property type="entry name" value="ABC TRANSPORTER PERMEASE PROTEIN"/>
    <property type="match status" value="1"/>
</dbReference>
<keyword evidence="5 7" id="KW-1133">Transmembrane helix</keyword>
<keyword evidence="3" id="KW-1003">Cell membrane</keyword>
<keyword evidence="2 7" id="KW-0813">Transport</keyword>
<dbReference type="CDD" id="cd06261">
    <property type="entry name" value="TM_PBP2"/>
    <property type="match status" value="1"/>
</dbReference>
<dbReference type="AlphaFoldDB" id="A0A060HY76"/>
<feature type="transmembrane region" description="Helical" evidence="7">
    <location>
        <begin position="107"/>
        <end position="126"/>
    </location>
</feature>
<evidence type="ECO:0000313" key="9">
    <source>
        <dbReference type="EMBL" id="AIC27908.1"/>
    </source>
</evidence>
<feature type="transmembrane region" description="Helical" evidence="7">
    <location>
        <begin position="261"/>
        <end position="283"/>
    </location>
</feature>